<dbReference type="AlphaFoldDB" id="T0Z2S1"/>
<comment type="caution">
    <text evidence="1">The sequence shown here is derived from an EMBL/GenBank/DDBJ whole genome shotgun (WGS) entry which is preliminary data.</text>
</comment>
<gene>
    <name evidence="1" type="ORF">B1A_17204</name>
    <name evidence="2" type="ORF">B2A_06940</name>
</gene>
<dbReference type="EMBL" id="AUZX01012646">
    <property type="protein sequence ID" value="EQD38532.1"/>
    <property type="molecule type" value="Genomic_DNA"/>
</dbReference>
<evidence type="ECO:0000313" key="1">
    <source>
        <dbReference type="EMBL" id="EQD38532.1"/>
    </source>
</evidence>
<proteinExistence type="predicted"/>
<evidence type="ECO:0000313" key="2">
    <source>
        <dbReference type="EMBL" id="EQD51292.1"/>
    </source>
</evidence>
<accession>T0Z2S1</accession>
<reference evidence="1" key="1">
    <citation type="submission" date="2013-08" db="EMBL/GenBank/DDBJ databases">
        <authorList>
            <person name="Mendez C."/>
            <person name="Richter M."/>
            <person name="Ferrer M."/>
            <person name="Sanchez J."/>
        </authorList>
    </citation>
    <scope>NUCLEOTIDE SEQUENCE</scope>
</reference>
<dbReference type="EMBL" id="AUZZ01004954">
    <property type="protein sequence ID" value="EQD51292.1"/>
    <property type="molecule type" value="Genomic_DNA"/>
</dbReference>
<organism evidence="1">
    <name type="scientific">mine drainage metagenome</name>
    <dbReference type="NCBI Taxonomy" id="410659"/>
    <lineage>
        <taxon>unclassified sequences</taxon>
        <taxon>metagenomes</taxon>
        <taxon>ecological metagenomes</taxon>
    </lineage>
</organism>
<protein>
    <recommendedName>
        <fullName evidence="3">Phosphoribosylanthranilate isomerase</fullName>
    </recommendedName>
</protein>
<name>T0Z2S1_9ZZZZ</name>
<sequence>MGLLEEAPWVELAFLYSESRRGDGRYPLASWIRETVDTIEECIGRGRVALHLCGRARFRFLEGQEVDPELGSLDRFARIQLNGKLTREYGNAMDTLLQGHPERRIIVQDTHSEDLLAALPPFGSPLQVLFDASGGRGILRTSWPQPIVGHVCGYAGGLGPENIGREIRRIAAAAGGRPYWIDMEGRLRDEHDHFIVERARKVLQELAQVEFEEPAIPSKRAVGM</sequence>
<reference evidence="1" key="2">
    <citation type="journal article" date="2014" name="ISME J.">
        <title>Microbial stratification in low pH oxic and suboxic macroscopic growths along an acid mine drainage.</title>
        <authorList>
            <person name="Mendez-Garcia C."/>
            <person name="Mesa V."/>
            <person name="Sprenger R.R."/>
            <person name="Richter M."/>
            <person name="Diez M.S."/>
            <person name="Solano J."/>
            <person name="Bargiela R."/>
            <person name="Golyshina O.V."/>
            <person name="Manteca A."/>
            <person name="Ramos J.L."/>
            <person name="Gallego J.R."/>
            <person name="Llorente I."/>
            <person name="Martins Dos Santos V.A."/>
            <person name="Jensen O.N."/>
            <person name="Pelaez A.I."/>
            <person name="Sanchez J."/>
            <person name="Ferrer M."/>
        </authorList>
    </citation>
    <scope>NUCLEOTIDE SEQUENCE</scope>
</reference>
<evidence type="ECO:0008006" key="3">
    <source>
        <dbReference type="Google" id="ProtNLM"/>
    </source>
</evidence>